<evidence type="ECO:0000313" key="2">
    <source>
        <dbReference type="Proteomes" id="UP000192335"/>
    </source>
</evidence>
<reference evidence="1 2" key="1">
    <citation type="submission" date="2017-02" db="EMBL/GenBank/DDBJ databases">
        <title>Mycobacterium kansasii genomes.</title>
        <authorList>
            <person name="Borowka P."/>
            <person name="Strapagiel D."/>
            <person name="Marciniak B."/>
            <person name="Lach J."/>
            <person name="Bakula Z."/>
            <person name="Van Ingen J."/>
            <person name="Safianowska A."/>
            <person name="Brzostek A."/>
            <person name="Dziadek J."/>
            <person name="Jagielski T."/>
        </authorList>
    </citation>
    <scope>NUCLEOTIDE SEQUENCE [LARGE SCALE GENOMIC DNA]</scope>
    <source>
        <strain evidence="1 2">12MK</strain>
    </source>
</reference>
<name>A0A8E2LKW1_9MYCO</name>
<accession>A0A8E2LKW1</accession>
<dbReference type="AlphaFoldDB" id="A0A8E2LKW1"/>
<comment type="caution">
    <text evidence="1">The sequence shown here is derived from an EMBL/GenBank/DDBJ whole genome shotgun (WGS) entry which is preliminary data.</text>
</comment>
<sequence length="65" mass="7233">MFYFLIAGLGDLAEPITQIVDRICDTVTLFTLHLALMGDSSHTLLAAPISLQQIVRGLPFIYRQL</sequence>
<proteinExistence type="predicted"/>
<evidence type="ECO:0000313" key="1">
    <source>
        <dbReference type="EMBL" id="ORC05646.1"/>
    </source>
</evidence>
<gene>
    <name evidence="1" type="ORF">B4U45_02160</name>
</gene>
<dbReference type="EMBL" id="MWQA01000001">
    <property type="protein sequence ID" value="ORC05646.1"/>
    <property type="molecule type" value="Genomic_DNA"/>
</dbReference>
<organism evidence="1 2">
    <name type="scientific">Mycobacterium persicum</name>
    <dbReference type="NCBI Taxonomy" id="1487726"/>
    <lineage>
        <taxon>Bacteria</taxon>
        <taxon>Bacillati</taxon>
        <taxon>Actinomycetota</taxon>
        <taxon>Actinomycetes</taxon>
        <taxon>Mycobacteriales</taxon>
        <taxon>Mycobacteriaceae</taxon>
        <taxon>Mycobacterium</taxon>
    </lineage>
</organism>
<protein>
    <submittedName>
        <fullName evidence="1">Uncharacterized protein</fullName>
    </submittedName>
</protein>
<dbReference type="Proteomes" id="UP000192335">
    <property type="component" value="Unassembled WGS sequence"/>
</dbReference>